<comment type="similarity">
    <text evidence="2">Belongs to the MscS (TC 1.A.23) family.</text>
</comment>
<keyword evidence="5 7" id="KW-1133">Transmembrane helix</keyword>
<dbReference type="InterPro" id="IPR010920">
    <property type="entry name" value="LSM_dom_sf"/>
</dbReference>
<dbReference type="Gene3D" id="3.30.70.100">
    <property type="match status" value="1"/>
</dbReference>
<feature type="chain" id="PRO_5011738371" evidence="8">
    <location>
        <begin position="19"/>
        <end position="547"/>
    </location>
</feature>
<feature type="transmembrane region" description="Helical" evidence="7">
    <location>
        <begin position="338"/>
        <end position="363"/>
    </location>
</feature>
<keyword evidence="6 7" id="KW-0472">Membrane</keyword>
<dbReference type="Proteomes" id="UP000199437">
    <property type="component" value="Unassembled WGS sequence"/>
</dbReference>
<protein>
    <submittedName>
        <fullName evidence="11">Mechanosensitive ion channel</fullName>
    </submittedName>
</protein>
<feature type="transmembrane region" description="Helical" evidence="7">
    <location>
        <begin position="199"/>
        <end position="223"/>
    </location>
</feature>
<gene>
    <name evidence="11" type="ORF">SAMN05216290_0785</name>
</gene>
<dbReference type="PANTHER" id="PTHR30221">
    <property type="entry name" value="SMALL-CONDUCTANCE MECHANOSENSITIVE CHANNEL"/>
    <property type="match status" value="1"/>
</dbReference>
<dbReference type="RefSeq" id="WP_090257084.1">
    <property type="nucleotide sequence ID" value="NZ_FOIR01000001.1"/>
</dbReference>
<dbReference type="Gene3D" id="2.30.30.60">
    <property type="match status" value="1"/>
</dbReference>
<evidence type="ECO:0000256" key="5">
    <source>
        <dbReference type="ARBA" id="ARBA00022989"/>
    </source>
</evidence>
<dbReference type="EMBL" id="FOIR01000001">
    <property type="protein sequence ID" value="SEV93564.1"/>
    <property type="molecule type" value="Genomic_DNA"/>
</dbReference>
<evidence type="ECO:0000313" key="12">
    <source>
        <dbReference type="Proteomes" id="UP000199437"/>
    </source>
</evidence>
<dbReference type="GeneID" id="99985523"/>
<dbReference type="InterPro" id="IPR023408">
    <property type="entry name" value="MscS_beta-dom_sf"/>
</dbReference>
<evidence type="ECO:0000313" key="11">
    <source>
        <dbReference type="EMBL" id="SEV93564.1"/>
    </source>
</evidence>
<dbReference type="Pfam" id="PF00924">
    <property type="entry name" value="MS_channel_2nd"/>
    <property type="match status" value="1"/>
</dbReference>
<dbReference type="GO" id="GO:0005886">
    <property type="term" value="C:plasma membrane"/>
    <property type="evidence" value="ECO:0007669"/>
    <property type="project" value="UniProtKB-SubCell"/>
</dbReference>
<dbReference type="OrthoDB" id="9809206at2"/>
<evidence type="ECO:0000256" key="8">
    <source>
        <dbReference type="SAM" id="SignalP"/>
    </source>
</evidence>
<feature type="domain" description="Mechanosensitive ion channel MscS C-terminal" evidence="10">
    <location>
        <begin position="427"/>
        <end position="508"/>
    </location>
</feature>
<feature type="transmembrane region" description="Helical" evidence="7">
    <location>
        <begin position="143"/>
        <end position="164"/>
    </location>
</feature>
<reference evidence="12" key="1">
    <citation type="submission" date="2016-10" db="EMBL/GenBank/DDBJ databases">
        <authorList>
            <person name="Varghese N."/>
            <person name="Submissions S."/>
        </authorList>
    </citation>
    <scope>NUCLEOTIDE SEQUENCE [LARGE SCALE GENOMIC DNA]</scope>
    <source>
        <strain evidence="12">CGMCC 1.12402</strain>
    </source>
</reference>
<keyword evidence="12" id="KW-1185">Reference proteome</keyword>
<keyword evidence="4 7" id="KW-0812">Transmembrane</keyword>
<dbReference type="SUPFAM" id="SSF50182">
    <property type="entry name" value="Sm-like ribonucleoproteins"/>
    <property type="match status" value="1"/>
</dbReference>
<evidence type="ECO:0000256" key="1">
    <source>
        <dbReference type="ARBA" id="ARBA00004651"/>
    </source>
</evidence>
<name>A0A1I0MXR3_9BACT</name>
<keyword evidence="8" id="KW-0732">Signal</keyword>
<sequence>MKVLLLLLSLWFQSGSSAQPQTTGVRPTQQTATVADTTVLGQPADQDSLVMIFNGIGPYSREARALRVGNKIKKLRESTFTAELTIKYGEVVNEIMHGEELVMTVNDADAKALGLSLSGATSFYKEQIEEALTISSFNPNNSFFINVGIALLIIGLFIFGLRYYNRLFRLVYMKIHAKKGIWFKGFKVKNYELISEDKLIVYIVFLAKAARLALLLFIVYLLLPTIFSLFPWTQGIANTLFGYILNPLKSIGSKFLNFIPNLLTILVIIVVVRYLLKGLAFFRTEVAKGRLVLPGFYPEWSKPTYNLIKVIVIAISFVAIWPLLPMSESPIFKGVSTFFGLLVALGGAGAFSNVIAGLVITYMRSFKVGDRVKIADVMGDVTEKTLLNTKIKTLKNEIITIPNSQMLNSHTINYTTANEEEGLILHTTVTIGYDVPWRDVHKCLVEAALATEHVKKLPKPFVLQTSLDDFYVSYQINARTREIKKMSSIYSELHQNIQDKFNEAGIEILSPHYGAHRDGNQTTIPQSYLPEDYQAPWFRIQNDQPKK</sequence>
<feature type="domain" description="Mechanosensitive ion channel MscS" evidence="9">
    <location>
        <begin position="350"/>
        <end position="415"/>
    </location>
</feature>
<dbReference type="InterPro" id="IPR049278">
    <property type="entry name" value="MS_channel_C"/>
</dbReference>
<dbReference type="STRING" id="1267423.SAMN05216290_0785"/>
<evidence type="ECO:0000256" key="6">
    <source>
        <dbReference type="ARBA" id="ARBA00023136"/>
    </source>
</evidence>
<dbReference type="GO" id="GO:0008381">
    <property type="term" value="F:mechanosensitive monoatomic ion channel activity"/>
    <property type="evidence" value="ECO:0007669"/>
    <property type="project" value="InterPro"/>
</dbReference>
<keyword evidence="3" id="KW-1003">Cell membrane</keyword>
<dbReference type="Pfam" id="PF21082">
    <property type="entry name" value="MS_channel_3rd"/>
    <property type="match status" value="1"/>
</dbReference>
<feature type="signal peptide" evidence="8">
    <location>
        <begin position="1"/>
        <end position="18"/>
    </location>
</feature>
<dbReference type="SUPFAM" id="SSF82689">
    <property type="entry name" value="Mechanosensitive channel protein MscS (YggB), C-terminal domain"/>
    <property type="match status" value="1"/>
</dbReference>
<evidence type="ECO:0000259" key="9">
    <source>
        <dbReference type="Pfam" id="PF00924"/>
    </source>
</evidence>
<evidence type="ECO:0000256" key="2">
    <source>
        <dbReference type="ARBA" id="ARBA00008017"/>
    </source>
</evidence>
<organism evidence="11 12">
    <name type="scientific">Roseivirga pacifica</name>
    <dbReference type="NCBI Taxonomy" id="1267423"/>
    <lineage>
        <taxon>Bacteria</taxon>
        <taxon>Pseudomonadati</taxon>
        <taxon>Bacteroidota</taxon>
        <taxon>Cytophagia</taxon>
        <taxon>Cytophagales</taxon>
        <taxon>Roseivirgaceae</taxon>
        <taxon>Roseivirga</taxon>
    </lineage>
</organism>
<comment type="subcellular location">
    <subcellularLocation>
        <location evidence="1">Cell membrane</location>
        <topology evidence="1">Multi-pass membrane protein</topology>
    </subcellularLocation>
</comment>
<feature type="transmembrane region" description="Helical" evidence="7">
    <location>
        <begin position="307"/>
        <end position="326"/>
    </location>
</feature>
<dbReference type="InterPro" id="IPR011066">
    <property type="entry name" value="MscS_channel_C_sf"/>
</dbReference>
<evidence type="ECO:0000256" key="7">
    <source>
        <dbReference type="SAM" id="Phobius"/>
    </source>
</evidence>
<proteinExistence type="inferred from homology"/>
<evidence type="ECO:0000259" key="10">
    <source>
        <dbReference type="Pfam" id="PF21082"/>
    </source>
</evidence>
<dbReference type="AlphaFoldDB" id="A0A1I0MXR3"/>
<dbReference type="InterPro" id="IPR006685">
    <property type="entry name" value="MscS_channel_2nd"/>
</dbReference>
<accession>A0A1I0MXR3</accession>
<evidence type="ECO:0000256" key="3">
    <source>
        <dbReference type="ARBA" id="ARBA00022475"/>
    </source>
</evidence>
<feature type="transmembrane region" description="Helical" evidence="7">
    <location>
        <begin position="258"/>
        <end position="276"/>
    </location>
</feature>
<dbReference type="PANTHER" id="PTHR30221:SF18">
    <property type="entry name" value="SLL0590 PROTEIN"/>
    <property type="match status" value="1"/>
</dbReference>
<evidence type="ECO:0000256" key="4">
    <source>
        <dbReference type="ARBA" id="ARBA00022692"/>
    </source>
</evidence>
<dbReference type="InterPro" id="IPR045275">
    <property type="entry name" value="MscS_archaea/bacteria_type"/>
</dbReference>